<sequence>MQLGDPAPDFTALSTASATEPLHFYSWLDDSWCILFSHPADFTPVCTTELGAVARLHTAFKKRNCKVLALSIDPLEAHHAWTKDIEETQNCSVQFPIIADDGTVARLFGMLDNPLHDPTNMRDGLPLTVRTVFIIDPKRKVRLMLTYPAAVGRNFDEILRALDALQLADRRPIATPADWQPGQEVIVRFDMSDQDAEKEFGSFRTVKPYLRFTQLKLDE</sequence>
<feature type="domain" description="Thioredoxin" evidence="8">
    <location>
        <begin position="1"/>
        <end position="167"/>
    </location>
</feature>
<evidence type="ECO:0000259" key="8">
    <source>
        <dbReference type="PROSITE" id="PS51352"/>
    </source>
</evidence>
<dbReference type="InterPro" id="IPR045020">
    <property type="entry name" value="PRX_1cys"/>
</dbReference>
<evidence type="ECO:0000256" key="1">
    <source>
        <dbReference type="ARBA" id="ARBA00022559"/>
    </source>
</evidence>
<accession>A0A2H9TIZ9</accession>
<dbReference type="STRING" id="1246581.A0A2H9TIZ9"/>
<feature type="active site" description="Cysteine sulfenic acid (-SOH) intermediate; for peroxidase activity" evidence="7">
    <location>
        <position position="46"/>
    </location>
</feature>
<evidence type="ECO:0000313" key="9">
    <source>
        <dbReference type="EMBL" id="PJF17732.1"/>
    </source>
</evidence>
<dbReference type="GO" id="GO:0033554">
    <property type="term" value="P:cellular response to stress"/>
    <property type="evidence" value="ECO:0007669"/>
    <property type="project" value="TreeGrafter"/>
</dbReference>
<dbReference type="AlphaFoldDB" id="A0A2H9TIZ9"/>
<dbReference type="SUPFAM" id="SSF52833">
    <property type="entry name" value="Thioredoxin-like"/>
    <property type="match status" value="1"/>
</dbReference>
<dbReference type="Pfam" id="PF10417">
    <property type="entry name" value="1-cysPrx_C"/>
    <property type="match status" value="1"/>
</dbReference>
<keyword evidence="10" id="KW-1185">Reference proteome</keyword>
<evidence type="ECO:0000256" key="2">
    <source>
        <dbReference type="ARBA" id="ARBA00022862"/>
    </source>
</evidence>
<reference evidence="9 10" key="1">
    <citation type="submission" date="2016-10" db="EMBL/GenBank/DDBJ databases">
        <title>The genome of Paramicrosporidium saccamoebae is the missing link in understanding Cryptomycota and Microsporidia evolution.</title>
        <authorList>
            <person name="Quandt C.A."/>
            <person name="Beaudet D."/>
            <person name="Corsaro D."/>
            <person name="Michel R."/>
            <person name="Corradi N."/>
            <person name="James T."/>
        </authorList>
    </citation>
    <scope>NUCLEOTIDE SEQUENCE [LARGE SCALE GENOMIC DNA]</scope>
    <source>
        <strain evidence="9 10">KSL3</strain>
    </source>
</reference>
<dbReference type="FunFam" id="3.40.30.10:FF:000011">
    <property type="entry name" value="Peroxiredoxin PRX1"/>
    <property type="match status" value="1"/>
</dbReference>
<protein>
    <submittedName>
        <fullName evidence="9">Antioxidant, AhpC/Tsa family</fullName>
    </submittedName>
</protein>
<evidence type="ECO:0000256" key="7">
    <source>
        <dbReference type="PIRSR" id="PIRSR000239-1"/>
    </source>
</evidence>
<dbReference type="OrthoDB" id="2996783at2759"/>
<dbReference type="InterPro" id="IPR050217">
    <property type="entry name" value="Peroxiredoxin"/>
</dbReference>
<dbReference type="Gene3D" id="3.40.30.10">
    <property type="entry name" value="Glutaredoxin"/>
    <property type="match status" value="1"/>
</dbReference>
<dbReference type="InterPro" id="IPR013766">
    <property type="entry name" value="Thioredoxin_domain"/>
</dbReference>
<organism evidence="9 10">
    <name type="scientific">Paramicrosporidium saccamoebae</name>
    <dbReference type="NCBI Taxonomy" id="1246581"/>
    <lineage>
        <taxon>Eukaryota</taxon>
        <taxon>Fungi</taxon>
        <taxon>Fungi incertae sedis</taxon>
        <taxon>Cryptomycota</taxon>
        <taxon>Cryptomycota incertae sedis</taxon>
        <taxon>Paramicrosporidium</taxon>
    </lineage>
</organism>
<dbReference type="PANTHER" id="PTHR10681:SF121">
    <property type="entry name" value="ALKYL HYDROPEROXIDE REDUCTASE C"/>
    <property type="match status" value="1"/>
</dbReference>
<dbReference type="GO" id="GO:0045454">
    <property type="term" value="P:cell redox homeostasis"/>
    <property type="evidence" value="ECO:0007669"/>
    <property type="project" value="EnsemblFungi"/>
</dbReference>
<comment type="similarity">
    <text evidence="5">Belongs to the peroxiredoxin family. Prx6 subfamily.</text>
</comment>
<keyword evidence="1 6" id="KW-0575">Peroxidase</keyword>
<dbReference type="GO" id="GO:0005739">
    <property type="term" value="C:mitochondrion"/>
    <property type="evidence" value="ECO:0007669"/>
    <property type="project" value="EnsemblFungi"/>
</dbReference>
<dbReference type="Proteomes" id="UP000240830">
    <property type="component" value="Unassembled WGS sequence"/>
</dbReference>
<dbReference type="InterPro" id="IPR000866">
    <property type="entry name" value="AhpC/TSA"/>
</dbReference>
<keyword evidence="3 6" id="KW-0560">Oxidoreductase</keyword>
<dbReference type="GO" id="GO:0008379">
    <property type="term" value="F:thioredoxin peroxidase activity"/>
    <property type="evidence" value="ECO:0007669"/>
    <property type="project" value="EnsemblFungi"/>
</dbReference>
<gene>
    <name evidence="9" type="ORF">PSACC_02455</name>
</gene>
<evidence type="ECO:0000256" key="3">
    <source>
        <dbReference type="ARBA" id="ARBA00023002"/>
    </source>
</evidence>
<dbReference type="InterPro" id="IPR024706">
    <property type="entry name" value="Peroxiredoxin_AhpC-typ"/>
</dbReference>
<dbReference type="InterPro" id="IPR036249">
    <property type="entry name" value="Thioredoxin-like_sf"/>
</dbReference>
<proteinExistence type="inferred from homology"/>
<comment type="caution">
    <text evidence="9">The sequence shown here is derived from an EMBL/GenBank/DDBJ whole genome shotgun (WGS) entry which is preliminary data.</text>
</comment>
<dbReference type="GO" id="GO:0006979">
    <property type="term" value="P:response to oxidative stress"/>
    <property type="evidence" value="ECO:0007669"/>
    <property type="project" value="TreeGrafter"/>
</dbReference>
<dbReference type="GO" id="GO:0005829">
    <property type="term" value="C:cytosol"/>
    <property type="evidence" value="ECO:0007669"/>
    <property type="project" value="TreeGrafter"/>
</dbReference>
<evidence type="ECO:0000256" key="4">
    <source>
        <dbReference type="ARBA" id="ARBA00023284"/>
    </source>
</evidence>
<comment type="function">
    <text evidence="6">Thiol-specific peroxidase that catalyzes the reduction of hydrogen peroxide and organic hydroperoxides to water and alcohols, respectively.</text>
</comment>
<dbReference type="PROSITE" id="PS51352">
    <property type="entry name" value="THIOREDOXIN_2"/>
    <property type="match status" value="1"/>
</dbReference>
<dbReference type="GO" id="GO:0042744">
    <property type="term" value="P:hydrogen peroxide catabolic process"/>
    <property type="evidence" value="ECO:0007669"/>
    <property type="project" value="TreeGrafter"/>
</dbReference>
<keyword evidence="2 6" id="KW-0049">Antioxidant</keyword>
<dbReference type="PIRSF" id="PIRSF000239">
    <property type="entry name" value="AHPC"/>
    <property type="match status" value="1"/>
</dbReference>
<dbReference type="Pfam" id="PF00578">
    <property type="entry name" value="AhpC-TSA"/>
    <property type="match status" value="1"/>
</dbReference>
<keyword evidence="4 6" id="KW-0676">Redox-active center</keyword>
<evidence type="ECO:0000256" key="5">
    <source>
        <dbReference type="ARBA" id="ARBA00025719"/>
    </source>
</evidence>
<dbReference type="Gene3D" id="3.30.1020.10">
    <property type="entry name" value="Antioxidant, Horf6, Chain A, domain2"/>
    <property type="match status" value="1"/>
</dbReference>
<dbReference type="EMBL" id="MTSL01000161">
    <property type="protein sequence ID" value="PJF17732.1"/>
    <property type="molecule type" value="Genomic_DNA"/>
</dbReference>
<name>A0A2H9TIZ9_9FUNG</name>
<dbReference type="PANTHER" id="PTHR10681">
    <property type="entry name" value="THIOREDOXIN PEROXIDASE"/>
    <property type="match status" value="1"/>
</dbReference>
<dbReference type="CDD" id="cd03016">
    <property type="entry name" value="PRX_1cys"/>
    <property type="match status" value="1"/>
</dbReference>
<evidence type="ECO:0000313" key="10">
    <source>
        <dbReference type="Proteomes" id="UP000240830"/>
    </source>
</evidence>
<dbReference type="InterPro" id="IPR019479">
    <property type="entry name" value="Peroxiredoxin_C"/>
</dbReference>
<evidence type="ECO:0000256" key="6">
    <source>
        <dbReference type="PIRNR" id="PIRNR000239"/>
    </source>
</evidence>